<proteinExistence type="predicted"/>
<organism evidence="1 2">
    <name type="scientific">Collybiopsis luxurians FD-317 M1</name>
    <dbReference type="NCBI Taxonomy" id="944289"/>
    <lineage>
        <taxon>Eukaryota</taxon>
        <taxon>Fungi</taxon>
        <taxon>Dikarya</taxon>
        <taxon>Basidiomycota</taxon>
        <taxon>Agaricomycotina</taxon>
        <taxon>Agaricomycetes</taxon>
        <taxon>Agaricomycetidae</taxon>
        <taxon>Agaricales</taxon>
        <taxon>Marasmiineae</taxon>
        <taxon>Omphalotaceae</taxon>
        <taxon>Collybiopsis</taxon>
        <taxon>Collybiopsis luxurians</taxon>
    </lineage>
</organism>
<dbReference type="Proteomes" id="UP000053593">
    <property type="component" value="Unassembled WGS sequence"/>
</dbReference>
<name>A0A0D0APM5_9AGAR</name>
<sequence>MSFCDSWDKTDTGFAEDTPVSILLSDDIQTQLWTKFLWHFIPTYQLVLGTEHEKDFLMLAVAIYAAHWPEDVTWMKPTAQCTCFSKRMVSLDEIDTSDWEQKEMPPWYDIRDQAEALEWNGLVRATLYSFYKGNNSIYQHSLAQFTKIEARQMQLGLSRAVQNFLNKAVKEASPYIKSYTLPPSHWKISLYGGVFLWAVHNLLPQSFHQKFRTWSHYRYLVQPPEGKSARDIVWEYPCIAAESDSEEKDDMAPLEPCEPWREMILF</sequence>
<dbReference type="OrthoDB" id="2818582at2759"/>
<evidence type="ECO:0000313" key="1">
    <source>
        <dbReference type="EMBL" id="KIK52235.1"/>
    </source>
</evidence>
<dbReference type="EMBL" id="KN834846">
    <property type="protein sequence ID" value="KIK52235.1"/>
    <property type="molecule type" value="Genomic_DNA"/>
</dbReference>
<keyword evidence="2" id="KW-1185">Reference proteome</keyword>
<dbReference type="AlphaFoldDB" id="A0A0D0APM5"/>
<gene>
    <name evidence="1" type="ORF">GYMLUDRAFT_251375</name>
</gene>
<evidence type="ECO:0000313" key="2">
    <source>
        <dbReference type="Proteomes" id="UP000053593"/>
    </source>
</evidence>
<protein>
    <submittedName>
        <fullName evidence="1">Uncharacterized protein</fullName>
    </submittedName>
</protein>
<dbReference type="HOGENOM" id="CLU_1046047_0_0_1"/>
<accession>A0A0D0APM5</accession>
<reference evidence="1 2" key="1">
    <citation type="submission" date="2014-04" db="EMBL/GenBank/DDBJ databases">
        <title>Evolutionary Origins and Diversification of the Mycorrhizal Mutualists.</title>
        <authorList>
            <consortium name="DOE Joint Genome Institute"/>
            <consortium name="Mycorrhizal Genomics Consortium"/>
            <person name="Kohler A."/>
            <person name="Kuo A."/>
            <person name="Nagy L.G."/>
            <person name="Floudas D."/>
            <person name="Copeland A."/>
            <person name="Barry K.W."/>
            <person name="Cichocki N."/>
            <person name="Veneault-Fourrey C."/>
            <person name="LaButti K."/>
            <person name="Lindquist E.A."/>
            <person name="Lipzen A."/>
            <person name="Lundell T."/>
            <person name="Morin E."/>
            <person name="Murat C."/>
            <person name="Riley R."/>
            <person name="Ohm R."/>
            <person name="Sun H."/>
            <person name="Tunlid A."/>
            <person name="Henrissat B."/>
            <person name="Grigoriev I.V."/>
            <person name="Hibbett D.S."/>
            <person name="Martin F."/>
        </authorList>
    </citation>
    <scope>NUCLEOTIDE SEQUENCE [LARGE SCALE GENOMIC DNA]</scope>
    <source>
        <strain evidence="1 2">FD-317 M1</strain>
    </source>
</reference>